<feature type="region of interest" description="Disordered" evidence="2">
    <location>
        <begin position="259"/>
        <end position="314"/>
    </location>
</feature>
<accession>A0A7X7LT17</accession>
<proteinExistence type="predicted"/>
<evidence type="ECO:0000313" key="6">
    <source>
        <dbReference type="Proteomes" id="UP000536534"/>
    </source>
</evidence>
<feature type="compositionally biased region" description="Low complexity" evidence="2">
    <location>
        <begin position="259"/>
        <end position="275"/>
    </location>
</feature>
<feature type="coiled-coil region" evidence="1">
    <location>
        <begin position="315"/>
        <end position="349"/>
    </location>
</feature>
<comment type="caution">
    <text evidence="5">The sequence shown here is derived from an EMBL/GenBank/DDBJ whole genome shotgun (WGS) entry which is preliminary data.</text>
</comment>
<evidence type="ECO:0000256" key="1">
    <source>
        <dbReference type="SAM" id="Coils"/>
    </source>
</evidence>
<dbReference type="InterPro" id="IPR018392">
    <property type="entry name" value="LysM"/>
</dbReference>
<gene>
    <name evidence="5" type="ORF">GX576_00480</name>
</gene>
<feature type="region of interest" description="Disordered" evidence="2">
    <location>
        <begin position="758"/>
        <end position="789"/>
    </location>
</feature>
<keyword evidence="3" id="KW-0732">Signal</keyword>
<dbReference type="Proteomes" id="UP000536534">
    <property type="component" value="Unassembled WGS sequence"/>
</dbReference>
<dbReference type="EMBL" id="JAAYYV010000010">
    <property type="protein sequence ID" value="NLF52879.1"/>
    <property type="molecule type" value="Genomic_DNA"/>
</dbReference>
<evidence type="ECO:0000313" key="5">
    <source>
        <dbReference type="EMBL" id="NLF52879.1"/>
    </source>
</evidence>
<dbReference type="InterPro" id="IPR020012">
    <property type="entry name" value="LysM_FimV"/>
</dbReference>
<feature type="compositionally biased region" description="Low complexity" evidence="2">
    <location>
        <begin position="368"/>
        <end position="379"/>
    </location>
</feature>
<dbReference type="PROSITE" id="PS51782">
    <property type="entry name" value="LYSM"/>
    <property type="match status" value="1"/>
</dbReference>
<dbReference type="OrthoDB" id="5298707at2"/>
<dbReference type="InterPro" id="IPR020011">
    <property type="entry name" value="FimV_C"/>
</dbReference>
<organism evidence="5 6">
    <name type="scientific">Thauera phenolivorans</name>
    <dbReference type="NCBI Taxonomy" id="1792543"/>
    <lineage>
        <taxon>Bacteria</taxon>
        <taxon>Pseudomonadati</taxon>
        <taxon>Pseudomonadota</taxon>
        <taxon>Betaproteobacteria</taxon>
        <taxon>Rhodocyclales</taxon>
        <taxon>Zoogloeaceae</taxon>
        <taxon>Thauera</taxon>
    </lineage>
</organism>
<dbReference type="InterPro" id="IPR036779">
    <property type="entry name" value="LysM_dom_sf"/>
</dbReference>
<keyword evidence="1" id="KW-0175">Coiled coil</keyword>
<evidence type="ECO:0000259" key="4">
    <source>
        <dbReference type="PROSITE" id="PS51782"/>
    </source>
</evidence>
<dbReference type="InterPro" id="IPR057840">
    <property type="entry name" value="FimV_N"/>
</dbReference>
<reference evidence="5 6" key="1">
    <citation type="journal article" date="2020" name="Biotechnol. Biofuels">
        <title>New insights from the biogas microbiome by comprehensive genome-resolved metagenomics of nearly 1600 species originating from multiple anaerobic digesters.</title>
        <authorList>
            <person name="Campanaro S."/>
            <person name="Treu L."/>
            <person name="Rodriguez-R L.M."/>
            <person name="Kovalovszki A."/>
            <person name="Ziels R.M."/>
            <person name="Maus I."/>
            <person name="Zhu X."/>
            <person name="Kougias P.G."/>
            <person name="Basile A."/>
            <person name="Luo G."/>
            <person name="Schluter A."/>
            <person name="Konstantinidis K.T."/>
            <person name="Angelidaki I."/>
        </authorList>
    </citation>
    <scope>NUCLEOTIDE SEQUENCE [LARGE SCALE GENOMIC DNA]</scope>
    <source>
        <strain evidence="5">AS06rmzACSIP_256</strain>
    </source>
</reference>
<dbReference type="AlphaFoldDB" id="A0A7X7LT17"/>
<evidence type="ECO:0000256" key="2">
    <source>
        <dbReference type="SAM" id="MobiDB-lite"/>
    </source>
</evidence>
<feature type="region of interest" description="Disordered" evidence="2">
    <location>
        <begin position="608"/>
        <end position="635"/>
    </location>
</feature>
<evidence type="ECO:0000256" key="3">
    <source>
        <dbReference type="SAM" id="SignalP"/>
    </source>
</evidence>
<feature type="region of interest" description="Disordered" evidence="2">
    <location>
        <begin position="431"/>
        <end position="454"/>
    </location>
</feature>
<feature type="chain" id="PRO_5031139610" description="LysM domain-containing protein" evidence="3">
    <location>
        <begin position="24"/>
        <end position="853"/>
    </location>
</feature>
<feature type="compositionally biased region" description="Low complexity" evidence="2">
    <location>
        <begin position="387"/>
        <end position="396"/>
    </location>
</feature>
<feature type="region of interest" description="Disordered" evidence="2">
    <location>
        <begin position="363"/>
        <end position="396"/>
    </location>
</feature>
<dbReference type="InterPro" id="IPR038440">
    <property type="entry name" value="FimV_C_sf"/>
</dbReference>
<sequence>MDGSFKASLVALALASFPFCSDAAGLGGISVHSGLGQPLRAEIPVKATTTELDSLSARVGSPEAFRQANVAYSPSAAAVRVSVDRRGSRPVLRLSTDRPLNEPFVELVLELDWAAGRLVRNFTFLLDPIDLAQRTPVAARVDAPAVAPMARPRATEAAPTVVDAGAATRYVVRRGDALHRIASAHQHPGTSLDQMLVAIADANRDAFDGGNMNRLRAGSVLDIPAAERVRALDGTAARREVLAQAADFEAYRRRLAGVAAQAPATPEPAAEQQATGTIVPRVEEARPEVEGDRLRVSSAEQSGTAAGGGDTASRLQTLEEELVSREKSLEDANARLAQLEQSVRDLRTLLELRSEAMGQVEQQAGTLSADAGGASVAAAPPSPGQPAAPAAERPAVEPSLVDDSRLLAGGGAIAALLLGLLAYRSRKRKAEASGRGVPPLSSTGGAGHTVLGTAGGQQVDTGASVLHTEFSHGGLSAIDADEGVDPVAEADVYIAYGRDAQAEEILQDALRTDPERAAIALKLLEIYGRRKSVKQFDLVAADLYARTGGKGPDWSRAAAMGRAIDPDNPLYRDIEAGPLTAAEAPTEIPPLGKSAALAATFAVGGGARASADGGQGGRSAPVAALSDEPRPSEESVLPLEFDLGLDVGETAPAAAGASAKPQPVGDAQHAPDWAAEETVPALAFDIDFDASEAAREQADIRAAATSGLDFELGNLGVEADDGAVEPAAEPAPAGAKPAHMGFDFSRLDFDLELDASAADDATPVPELPALERPSQPDAMEPDATQPGDDWTESVVAAEGIAAGSEEAATKLELARVYDELGDRDGARELLEEVIREGSLGQQAAARQMLARFG</sequence>
<feature type="compositionally biased region" description="Basic and acidic residues" evidence="2">
    <location>
        <begin position="281"/>
        <end position="295"/>
    </location>
</feature>
<dbReference type="NCBIfam" id="TIGR03505">
    <property type="entry name" value="FimV_core"/>
    <property type="match status" value="1"/>
</dbReference>
<feature type="compositionally biased region" description="Gly residues" evidence="2">
    <location>
        <begin position="608"/>
        <end position="617"/>
    </location>
</feature>
<feature type="signal peptide" evidence="3">
    <location>
        <begin position="1"/>
        <end position="23"/>
    </location>
</feature>
<name>A0A7X7LT17_9RHOO</name>
<protein>
    <recommendedName>
        <fullName evidence="4">LysM domain-containing protein</fullName>
    </recommendedName>
</protein>
<feature type="domain" description="LysM" evidence="4">
    <location>
        <begin position="168"/>
        <end position="223"/>
    </location>
</feature>
<dbReference type="CDD" id="cd00118">
    <property type="entry name" value="LysM"/>
    <property type="match status" value="1"/>
</dbReference>
<dbReference type="Gene3D" id="3.10.350.10">
    <property type="entry name" value="LysM domain"/>
    <property type="match status" value="1"/>
</dbReference>
<dbReference type="NCBIfam" id="TIGR03504">
    <property type="entry name" value="FimV_Cterm"/>
    <property type="match status" value="1"/>
</dbReference>
<dbReference type="Pfam" id="PF25800">
    <property type="entry name" value="FimV_N"/>
    <property type="match status" value="1"/>
</dbReference>
<dbReference type="Gene3D" id="1.20.58.2200">
    <property type="match status" value="1"/>
</dbReference>
<dbReference type="RefSeq" id="WP_068806468.1">
    <property type="nucleotide sequence ID" value="NZ_MBFM01000003.1"/>
</dbReference>